<comment type="caution">
    <text evidence="1">The sequence shown here is derived from an EMBL/GenBank/DDBJ whole genome shotgun (WGS) entry which is preliminary data.</text>
</comment>
<dbReference type="PANTHER" id="PTHR30348:SF4">
    <property type="entry name" value="DUF72 DOMAIN-CONTAINING PROTEIN"/>
    <property type="match status" value="1"/>
</dbReference>
<dbReference type="Proteomes" id="UP000249185">
    <property type="component" value="Unassembled WGS sequence"/>
</dbReference>
<protein>
    <submittedName>
        <fullName evidence="1">DUF72 domain-containing protein</fullName>
    </submittedName>
</protein>
<organism evidence="1 2">
    <name type="scientific">Rhodovulum sulfidophilum</name>
    <name type="common">Rhodobacter sulfidophilus</name>
    <dbReference type="NCBI Taxonomy" id="35806"/>
    <lineage>
        <taxon>Bacteria</taxon>
        <taxon>Pseudomonadati</taxon>
        <taxon>Pseudomonadota</taxon>
        <taxon>Alphaproteobacteria</taxon>
        <taxon>Rhodobacterales</taxon>
        <taxon>Paracoccaceae</taxon>
        <taxon>Rhodovulum</taxon>
    </lineage>
</organism>
<proteinExistence type="predicted"/>
<dbReference type="Pfam" id="PF01904">
    <property type="entry name" value="DUF72"/>
    <property type="match status" value="1"/>
</dbReference>
<name>A0A2W5QIW9_RHOSU</name>
<dbReference type="InterPro" id="IPR036520">
    <property type="entry name" value="UPF0759_sf"/>
</dbReference>
<dbReference type="Gene3D" id="3.20.20.410">
    <property type="entry name" value="Protein of unknown function UPF0759"/>
    <property type="match status" value="1"/>
</dbReference>
<sequence>MFRQNAIRAGVVPENGAGSRRFRREGSGVAGKIRIGIGGWTFEAWRGSFYPEGLPRRRELEYAARALTSIEINGTFYGSQKPESFRKWHDETPEDFVFALKAPRFATNRKVLASAGESIDRFFASGVLELGDKLGPINWQLAATKKFEPEDVAGFLDLLPAEVGGRKIAHVIEARHPSFAVPEYLDLLRARGVAQVVAGDSEYPLIADPTAPFVYARIMGTREGEAAGYSDHDLESWAARARAWAAGAAPEGLAPLGDGAADGVARDVFLYVISGAKATNPAAARALIERIG</sequence>
<reference evidence="1 2" key="1">
    <citation type="submission" date="2017-08" db="EMBL/GenBank/DDBJ databases">
        <title>Infants hospitalized years apart are colonized by the same room-sourced microbial strains.</title>
        <authorList>
            <person name="Brooks B."/>
            <person name="Olm M.R."/>
            <person name="Firek B.A."/>
            <person name="Baker R."/>
            <person name="Thomas B.C."/>
            <person name="Morowitz M.J."/>
            <person name="Banfield J.F."/>
        </authorList>
    </citation>
    <scope>NUCLEOTIDE SEQUENCE [LARGE SCALE GENOMIC DNA]</scope>
    <source>
        <strain evidence="1">S2_005_002_R2_34</strain>
    </source>
</reference>
<accession>A0A2W5QIW9</accession>
<dbReference type="AlphaFoldDB" id="A0A2W5QIW9"/>
<dbReference type="EMBL" id="QFPW01000002">
    <property type="protein sequence ID" value="PZQ51420.1"/>
    <property type="molecule type" value="Genomic_DNA"/>
</dbReference>
<dbReference type="InterPro" id="IPR002763">
    <property type="entry name" value="DUF72"/>
</dbReference>
<dbReference type="SUPFAM" id="SSF117396">
    <property type="entry name" value="TM1631-like"/>
    <property type="match status" value="1"/>
</dbReference>
<dbReference type="PANTHER" id="PTHR30348">
    <property type="entry name" value="UNCHARACTERIZED PROTEIN YECE"/>
    <property type="match status" value="1"/>
</dbReference>
<evidence type="ECO:0000313" key="2">
    <source>
        <dbReference type="Proteomes" id="UP000249185"/>
    </source>
</evidence>
<gene>
    <name evidence="1" type="ORF">DI556_04445</name>
</gene>
<evidence type="ECO:0000313" key="1">
    <source>
        <dbReference type="EMBL" id="PZQ51420.1"/>
    </source>
</evidence>